<name>A0AB32WF16_THECC</name>
<sequence length="146" mass="16714">MSTLWESAHEKDKEEEINGTIRKKKIYVENGRDESLNFLVPVWVFSKRKRFDLLELVEKKRAQVLWAAVKGSDLGKQKKEKAGFCGDRFVSEEERVSCCWFMSKGERAGAGKQPHKAPNSAFPKQTVDLEETWANLAQFDSMVVGM</sequence>
<evidence type="ECO:0000313" key="2">
    <source>
        <dbReference type="RefSeq" id="XP_017976452.1"/>
    </source>
</evidence>
<protein>
    <submittedName>
        <fullName evidence="2">Uncharacterized protein LOC108661967</fullName>
    </submittedName>
</protein>
<evidence type="ECO:0000313" key="1">
    <source>
        <dbReference type="Proteomes" id="UP000694886"/>
    </source>
</evidence>
<dbReference type="AlphaFoldDB" id="A0AB32WF16"/>
<dbReference type="KEGG" id="tcc:108661967"/>
<accession>A0AB32WF16</accession>
<reference evidence="2" key="2">
    <citation type="submission" date="2025-08" db="UniProtKB">
        <authorList>
            <consortium name="RefSeq"/>
        </authorList>
    </citation>
    <scope>IDENTIFICATION</scope>
</reference>
<dbReference type="RefSeq" id="XP_017976452.1">
    <property type="nucleotide sequence ID" value="XM_018120963.1"/>
</dbReference>
<reference evidence="1" key="1">
    <citation type="journal article" date="1997" name="Nucleic Acids Res.">
        <title>tRNAscan-SE: a program for improved detection of transfer RNA genes in genomic sequence.</title>
        <authorList>
            <person name="Lowe T.M."/>
            <person name="Eddy S.R."/>
        </authorList>
    </citation>
    <scope>NUCLEOTIDE SEQUENCE [LARGE SCALE GENOMIC DNA]</scope>
    <source>
        <strain evidence="1">r\B97-61/B2</strain>
    </source>
</reference>
<dbReference type="Gramene" id="Tc05v2_t012040.1">
    <property type="protein sequence ID" value="Tc05v2_p012040.1"/>
    <property type="gene ID" value="Tc05v2_g012040"/>
</dbReference>
<proteinExistence type="predicted"/>
<dbReference type="Proteomes" id="UP000694886">
    <property type="component" value="Chromosome 5"/>
</dbReference>
<dbReference type="GeneID" id="108661967"/>
<organism evidence="1 2">
    <name type="scientific">Theobroma cacao</name>
    <name type="common">Cacao</name>
    <name type="synonym">Cocoa</name>
    <dbReference type="NCBI Taxonomy" id="3641"/>
    <lineage>
        <taxon>Eukaryota</taxon>
        <taxon>Viridiplantae</taxon>
        <taxon>Streptophyta</taxon>
        <taxon>Embryophyta</taxon>
        <taxon>Tracheophyta</taxon>
        <taxon>Spermatophyta</taxon>
        <taxon>Magnoliopsida</taxon>
        <taxon>eudicotyledons</taxon>
        <taxon>Gunneridae</taxon>
        <taxon>Pentapetalae</taxon>
        <taxon>rosids</taxon>
        <taxon>malvids</taxon>
        <taxon>Malvales</taxon>
        <taxon>Malvaceae</taxon>
        <taxon>Byttnerioideae</taxon>
        <taxon>Theobroma</taxon>
    </lineage>
</organism>
<gene>
    <name evidence="2" type="primary">LOC108661967</name>
</gene>